<dbReference type="AlphaFoldDB" id="A0A2A5RI30"/>
<organism evidence="1 2">
    <name type="scientific">Lactococcus fujiensis JCM 16395</name>
    <dbReference type="NCBI Taxonomy" id="1291764"/>
    <lineage>
        <taxon>Bacteria</taxon>
        <taxon>Bacillati</taxon>
        <taxon>Bacillota</taxon>
        <taxon>Bacilli</taxon>
        <taxon>Lactobacillales</taxon>
        <taxon>Streptococcaceae</taxon>
        <taxon>Lactococcus</taxon>
    </lineage>
</organism>
<dbReference type="Proteomes" id="UP000218181">
    <property type="component" value="Unassembled WGS sequence"/>
</dbReference>
<name>A0A2A5RI30_9LACT</name>
<evidence type="ECO:0000313" key="2">
    <source>
        <dbReference type="Proteomes" id="UP000218181"/>
    </source>
</evidence>
<protein>
    <submittedName>
        <fullName evidence="1">Uncharacterized protein</fullName>
    </submittedName>
</protein>
<dbReference type="RefSeq" id="WP_096819187.1">
    <property type="nucleotide sequence ID" value="NZ_JXJU01000024.1"/>
</dbReference>
<accession>A0A2A5RI30</accession>
<sequence length="80" mass="9069">MNFIWEGLEESKYTKKLPAKVKEVAKTDEAEIVDIIGTFEFSDDGTMDLFAFDDYTEPQKFTTLFDEPIVQEAATMSCSA</sequence>
<proteinExistence type="predicted"/>
<comment type="caution">
    <text evidence="1">The sequence shown here is derived from an EMBL/GenBank/DDBJ whole genome shotgun (WGS) entry which is preliminary data.</text>
</comment>
<evidence type="ECO:0000313" key="1">
    <source>
        <dbReference type="EMBL" id="PCR98762.1"/>
    </source>
</evidence>
<gene>
    <name evidence="1" type="ORF">RT41_GL000922</name>
</gene>
<reference evidence="1 2" key="1">
    <citation type="submission" date="2014-12" db="EMBL/GenBank/DDBJ databases">
        <title>Draft genome sequences of 10 type strains of Lactococcus.</title>
        <authorList>
            <person name="Sun Z."/>
            <person name="Zhong Z."/>
            <person name="Liu W."/>
            <person name="Zhang W."/>
            <person name="Zhang H."/>
        </authorList>
    </citation>
    <scope>NUCLEOTIDE SEQUENCE [LARGE SCALE GENOMIC DNA]</scope>
    <source>
        <strain evidence="1 2">JCM 16395</strain>
    </source>
</reference>
<dbReference type="EMBL" id="JXJU01000024">
    <property type="protein sequence ID" value="PCR98762.1"/>
    <property type="molecule type" value="Genomic_DNA"/>
</dbReference>
<keyword evidence="2" id="KW-1185">Reference proteome</keyword>